<dbReference type="InterPro" id="IPR054353">
    <property type="entry name" value="IstA-like_C"/>
</dbReference>
<dbReference type="NCBIfam" id="NF033546">
    <property type="entry name" value="transpos_IS21"/>
    <property type="match status" value="1"/>
</dbReference>
<evidence type="ECO:0000259" key="2">
    <source>
        <dbReference type="PROSITE" id="PS50994"/>
    </source>
</evidence>
<dbReference type="AlphaFoldDB" id="A0A540VG67"/>
<dbReference type="Pfam" id="PF22483">
    <property type="entry name" value="Mu-transpos_C_2"/>
    <property type="match status" value="1"/>
</dbReference>
<accession>A0A540VG67</accession>
<dbReference type="GO" id="GO:0015074">
    <property type="term" value="P:DNA integration"/>
    <property type="evidence" value="ECO:0007669"/>
    <property type="project" value="InterPro"/>
</dbReference>
<dbReference type="PROSITE" id="PS50994">
    <property type="entry name" value="INTEGRASE"/>
    <property type="match status" value="1"/>
</dbReference>
<reference evidence="3 4" key="1">
    <citation type="submission" date="2019-06" db="EMBL/GenBank/DDBJ databases">
        <title>Metagenome assembled Genome of Spiribacter salinus SL48-SHIP from the microbial mat of Salt Lake 48 (Novosibirsk region, Russia).</title>
        <authorList>
            <person name="Shipova A."/>
            <person name="Rozanov A.S."/>
            <person name="Bryanskaya A.V."/>
            <person name="Peltek S.E."/>
        </authorList>
    </citation>
    <scope>NUCLEOTIDE SEQUENCE [LARGE SCALE GENOMIC DNA]</scope>
    <source>
        <strain evidence="3">SL48-SHIP-2</strain>
    </source>
</reference>
<comment type="caution">
    <text evidence="3">The sequence shown here is derived from an EMBL/GenBank/DDBJ whole genome shotgun (WGS) entry which is preliminary data.</text>
</comment>
<dbReference type="Proteomes" id="UP000315400">
    <property type="component" value="Unassembled WGS sequence"/>
</dbReference>
<dbReference type="Gene3D" id="3.30.420.10">
    <property type="entry name" value="Ribonuclease H-like superfamily/Ribonuclease H"/>
    <property type="match status" value="1"/>
</dbReference>
<name>A0A540VG67_9GAMM</name>
<evidence type="ECO:0000313" key="4">
    <source>
        <dbReference type="Proteomes" id="UP000315400"/>
    </source>
</evidence>
<evidence type="ECO:0000256" key="1">
    <source>
        <dbReference type="ARBA" id="ARBA00009277"/>
    </source>
</evidence>
<organism evidence="3 4">
    <name type="scientific">Spiribacter salinus</name>
    <dbReference type="NCBI Taxonomy" id="1335746"/>
    <lineage>
        <taxon>Bacteria</taxon>
        <taxon>Pseudomonadati</taxon>
        <taxon>Pseudomonadota</taxon>
        <taxon>Gammaproteobacteria</taxon>
        <taxon>Chromatiales</taxon>
        <taxon>Ectothiorhodospiraceae</taxon>
        <taxon>Spiribacter</taxon>
    </lineage>
</organism>
<dbReference type="EMBL" id="VIFK01000366">
    <property type="protein sequence ID" value="TQE95755.1"/>
    <property type="molecule type" value="Genomic_DNA"/>
</dbReference>
<feature type="domain" description="Integrase catalytic" evidence="2">
    <location>
        <begin position="136"/>
        <end position="326"/>
    </location>
</feature>
<dbReference type="GO" id="GO:0003676">
    <property type="term" value="F:nucleic acid binding"/>
    <property type="evidence" value="ECO:0007669"/>
    <property type="project" value="InterPro"/>
</dbReference>
<dbReference type="InterPro" id="IPR001584">
    <property type="entry name" value="Integrase_cat-core"/>
</dbReference>
<comment type="similarity">
    <text evidence="1">Belongs to the transposase IS21/IS408/IS1162 family.</text>
</comment>
<protein>
    <submittedName>
        <fullName evidence="3">IS21 family transposase</fullName>
    </submittedName>
</protein>
<gene>
    <name evidence="3" type="ORF">FKY71_16955</name>
</gene>
<dbReference type="SUPFAM" id="SSF53098">
    <property type="entry name" value="Ribonuclease H-like"/>
    <property type="match status" value="1"/>
</dbReference>
<dbReference type="PANTHER" id="PTHR35004">
    <property type="entry name" value="TRANSPOSASE RV3428C-RELATED"/>
    <property type="match status" value="1"/>
</dbReference>
<evidence type="ECO:0000313" key="3">
    <source>
        <dbReference type="EMBL" id="TQE95755.1"/>
    </source>
</evidence>
<dbReference type="PANTHER" id="PTHR35004:SF7">
    <property type="entry name" value="INTEGRASE PROTEIN"/>
    <property type="match status" value="1"/>
</dbReference>
<proteinExistence type="inferred from homology"/>
<dbReference type="InterPro" id="IPR036397">
    <property type="entry name" value="RNaseH_sf"/>
</dbReference>
<dbReference type="InterPro" id="IPR012337">
    <property type="entry name" value="RNaseH-like_sf"/>
</dbReference>
<sequence length="507" mass="58579">MALGEEPGVGTVMISGPQYRKLMQTYQETGTITASASKAGMDRKTAAKYIRGAAGPEEKREPRGWRTRTDPFDGVWKQVEGWLEGKPDMEATSALEELLRLYPEQFEEKHLRSLQRRFRKWREQNGHCAKPVYFEQRHEPGRLLQLDWFHPRDFEVTIAGEPYGHLLCHTVLTYSNWEWAQPCRSESFASLKGTLQASLWEAGKVVEVCQVDNSSTATHQFVRGSRKRVFNERFLGLLAHYGMRAQTIQVGAANENGDVESAHSHLRHYLADALQLRGSSDFESVEAYTLWLEQTLRRRNERRGSKFAEEQAVMRPLPACRLAEYEEVDCRVNKYALVRVGKGSYSVPSKHRTHRLRARLYESRIELWHEQTRVAAFDRHANAGGACVDWRHLIEDLCRKPGAFARYRYRESFYPSLLWREVSDELRERFSEARADSDYLQMLRLSLGHGMERMEELLGRLKGTPQLTLDQVRRELGEQGKWRDSGDDTEADLNAYDRLLGEEVAHG</sequence>